<feature type="domain" description="GH16" evidence="4">
    <location>
        <begin position="511"/>
        <end position="840"/>
    </location>
</feature>
<dbReference type="GO" id="GO:0005975">
    <property type="term" value="P:carbohydrate metabolic process"/>
    <property type="evidence" value="ECO:0007669"/>
    <property type="project" value="InterPro"/>
</dbReference>
<dbReference type="AlphaFoldDB" id="A0A8H7CFL4"/>
<feature type="region of interest" description="Disordered" evidence="2">
    <location>
        <begin position="170"/>
        <end position="239"/>
    </location>
</feature>
<dbReference type="EMBL" id="JACAZI010000026">
    <property type="protein sequence ID" value="KAF7334601.1"/>
    <property type="molecule type" value="Genomic_DNA"/>
</dbReference>
<feature type="compositionally biased region" description="Low complexity" evidence="2">
    <location>
        <begin position="71"/>
        <end position="95"/>
    </location>
</feature>
<feature type="region of interest" description="Disordered" evidence="2">
    <location>
        <begin position="15"/>
        <end position="34"/>
    </location>
</feature>
<reference evidence="5" key="1">
    <citation type="submission" date="2020-05" db="EMBL/GenBank/DDBJ databases">
        <title>Mycena genomes resolve the evolution of fungal bioluminescence.</title>
        <authorList>
            <person name="Tsai I.J."/>
        </authorList>
    </citation>
    <scope>NUCLEOTIDE SEQUENCE</scope>
    <source>
        <strain evidence="5">CCC161011</strain>
    </source>
</reference>
<dbReference type="GO" id="GO:0004553">
    <property type="term" value="F:hydrolase activity, hydrolyzing O-glycosyl compounds"/>
    <property type="evidence" value="ECO:0007669"/>
    <property type="project" value="InterPro"/>
</dbReference>
<dbReference type="PROSITE" id="PS51762">
    <property type="entry name" value="GH16_2"/>
    <property type="match status" value="1"/>
</dbReference>
<gene>
    <name evidence="5" type="ORF">MVEN_02290100</name>
</gene>
<feature type="transmembrane region" description="Helical" evidence="3">
    <location>
        <begin position="318"/>
        <end position="337"/>
    </location>
</feature>
<sequence length="862" mass="93297">MVLRLSDTVIFAPSQSRGRLDSRHGPPRPALLHRAPPEPAFCAQQRQQRLGLRLRAALAHLRQRPCLARRVPAAHPRAPSASSPRPPRADAAAAAVNPFNIGPSTPPTPGQAQAQGNPFSPPPSVRSFSAGLDTLGHQNNASVGSGYPFPSPGSTRASSLVDVPRAFSTYSVGGGAGGERGSFSRPSTASSHPKHTSGLEGSRPMSSSNLKREAFASPPARPLTIYSAPSTARLRRERPKSTAILVPSSSIADRDEKGKIRYPPAAGARPALKTTLVKPWIGTRDPYSRVAYFITYATICLGLAAGVARIYTGWKGVLLLKVGLVYSLYFTLLPSSLPSLCFSSLPCYFCLAGRRPRVSGSSNVLLAGGATSAPSSSKTFRTRRRRSCSGRASRARGGTFFREVDASGFGWVSLLIRFSSSSSLSPFPSSPTLPCTPPFAPLYRYPLRSLTLARPSRNGEFEMTTASDSNSFVYNNQLYLVPTLTSDVIPEGSILGAFCFFALPSTLPSSSFFPFPPLPLFTPFPSYATLLPLHIALCLTHIRRTDSLTLATDGAIYNLTDCTYNITHSTGYTTSGHGAAGINTTEGADGGGGIAPDAPLDLPAYLAACSAVSNKTEGKILPPVMSARISTRKSASLKFGRVEVRAKLPTGDWLWPAIWMLPVDSAYGGWPLSGEIDIMEARGNGPSYPKQGINYVRSSLNWGPATFLNAVAKTYGWVTDRRGRYDDGFHTYALEWSEDFIRMYVDSRLKAMYETPLKKSFWERGDFPTVVQNGSESVVLENPWVNGTKAAPFDQPFYLIMNVAVGGTNGWFPDGPEKPWLDGSGTAPLDFLRAQDQWYPTWPQDLFRRAMVVDSVKMWEQC</sequence>
<accession>A0A8H7CFL4</accession>
<dbReference type="Proteomes" id="UP000620124">
    <property type="component" value="Unassembled WGS sequence"/>
</dbReference>
<dbReference type="PANTHER" id="PTHR10963">
    <property type="entry name" value="GLYCOSYL HYDROLASE-RELATED"/>
    <property type="match status" value="1"/>
</dbReference>
<evidence type="ECO:0000313" key="5">
    <source>
        <dbReference type="EMBL" id="KAF7334601.1"/>
    </source>
</evidence>
<dbReference type="InterPro" id="IPR000757">
    <property type="entry name" value="Beta-glucanase-like"/>
</dbReference>
<feature type="region of interest" description="Disordered" evidence="2">
    <location>
        <begin position="71"/>
        <end position="157"/>
    </location>
</feature>
<feature type="transmembrane region" description="Helical" evidence="3">
    <location>
        <begin position="290"/>
        <end position="311"/>
    </location>
</feature>
<proteinExistence type="inferred from homology"/>
<dbReference type="InterPro" id="IPR013320">
    <property type="entry name" value="ConA-like_dom_sf"/>
</dbReference>
<dbReference type="Pfam" id="PF00722">
    <property type="entry name" value="Glyco_hydro_16"/>
    <property type="match status" value="1"/>
</dbReference>
<dbReference type="OrthoDB" id="4781at2759"/>
<keyword evidence="6" id="KW-1185">Reference proteome</keyword>
<dbReference type="InterPro" id="IPR050546">
    <property type="entry name" value="Glycosyl_Hydrlase_16"/>
</dbReference>
<protein>
    <submittedName>
        <fullName evidence="5">GH16 beta-1 3-glucan recognition protein</fullName>
    </submittedName>
</protein>
<keyword evidence="3" id="KW-0812">Transmembrane</keyword>
<evidence type="ECO:0000256" key="3">
    <source>
        <dbReference type="SAM" id="Phobius"/>
    </source>
</evidence>
<comment type="caution">
    <text evidence="5">The sequence shown here is derived from an EMBL/GenBank/DDBJ whole genome shotgun (WGS) entry which is preliminary data.</text>
</comment>
<keyword evidence="3" id="KW-1133">Transmembrane helix</keyword>
<dbReference type="SUPFAM" id="SSF49899">
    <property type="entry name" value="Concanavalin A-like lectins/glucanases"/>
    <property type="match status" value="1"/>
</dbReference>
<dbReference type="PANTHER" id="PTHR10963:SF55">
    <property type="entry name" value="GLYCOSIDE HYDROLASE FAMILY 16 PROTEIN"/>
    <property type="match status" value="1"/>
</dbReference>
<evidence type="ECO:0000259" key="4">
    <source>
        <dbReference type="PROSITE" id="PS51762"/>
    </source>
</evidence>
<comment type="similarity">
    <text evidence="1">Belongs to the glycosyl hydrolase 16 family.</text>
</comment>
<organism evidence="5 6">
    <name type="scientific">Mycena venus</name>
    <dbReference type="NCBI Taxonomy" id="2733690"/>
    <lineage>
        <taxon>Eukaryota</taxon>
        <taxon>Fungi</taxon>
        <taxon>Dikarya</taxon>
        <taxon>Basidiomycota</taxon>
        <taxon>Agaricomycotina</taxon>
        <taxon>Agaricomycetes</taxon>
        <taxon>Agaricomycetidae</taxon>
        <taxon>Agaricales</taxon>
        <taxon>Marasmiineae</taxon>
        <taxon>Mycenaceae</taxon>
        <taxon>Mycena</taxon>
    </lineage>
</organism>
<evidence type="ECO:0000313" key="6">
    <source>
        <dbReference type="Proteomes" id="UP000620124"/>
    </source>
</evidence>
<dbReference type="Gene3D" id="2.60.120.200">
    <property type="match status" value="1"/>
</dbReference>
<evidence type="ECO:0000256" key="1">
    <source>
        <dbReference type="ARBA" id="ARBA00006865"/>
    </source>
</evidence>
<name>A0A8H7CFL4_9AGAR</name>
<keyword evidence="3" id="KW-0472">Membrane</keyword>
<evidence type="ECO:0000256" key="2">
    <source>
        <dbReference type="SAM" id="MobiDB-lite"/>
    </source>
</evidence>